<organism evidence="2 3">
    <name type="scientific">Candida glabrata (strain ATCC 2001 / BCRC 20586 / JCM 3761 / NBRC 0622 / NRRL Y-65 / CBS 138)</name>
    <name type="common">Yeast</name>
    <name type="synonym">Nakaseomyces glabratus</name>
    <dbReference type="NCBI Taxonomy" id="284593"/>
    <lineage>
        <taxon>Eukaryota</taxon>
        <taxon>Fungi</taxon>
        <taxon>Dikarya</taxon>
        <taxon>Ascomycota</taxon>
        <taxon>Saccharomycotina</taxon>
        <taxon>Saccharomycetes</taxon>
        <taxon>Saccharomycetales</taxon>
        <taxon>Saccharomycetaceae</taxon>
        <taxon>Nakaseomyces</taxon>
    </lineage>
</organism>
<proteinExistence type="predicted"/>
<reference evidence="2 3" key="1">
    <citation type="journal article" date="2004" name="Nature">
        <title>Genome evolution in yeasts.</title>
        <authorList>
            <consortium name="Genolevures"/>
            <person name="Dujon B."/>
            <person name="Sherman D."/>
            <person name="Fischer G."/>
            <person name="Durrens P."/>
            <person name="Casaregola S."/>
            <person name="Lafontaine I."/>
            <person name="de Montigny J."/>
            <person name="Marck C."/>
            <person name="Neuveglise C."/>
            <person name="Talla E."/>
            <person name="Goffard N."/>
            <person name="Frangeul L."/>
            <person name="Aigle M."/>
            <person name="Anthouard V."/>
            <person name="Babour A."/>
            <person name="Barbe V."/>
            <person name="Barnay S."/>
            <person name="Blanchin S."/>
            <person name="Beckerich J.M."/>
            <person name="Beyne E."/>
            <person name="Bleykasten C."/>
            <person name="Boisrame A."/>
            <person name="Boyer J."/>
            <person name="Cattolico L."/>
            <person name="Confanioleri F."/>
            <person name="de Daruvar A."/>
            <person name="Despons L."/>
            <person name="Fabre E."/>
            <person name="Fairhead C."/>
            <person name="Ferry-Dumazet H."/>
            <person name="Groppi A."/>
            <person name="Hantraye F."/>
            <person name="Hennequin C."/>
            <person name="Jauniaux N."/>
            <person name="Joyet P."/>
            <person name="Kachouri R."/>
            <person name="Kerrest A."/>
            <person name="Koszul R."/>
            <person name="Lemaire M."/>
            <person name="Lesur I."/>
            <person name="Ma L."/>
            <person name="Muller H."/>
            <person name="Nicaud J.M."/>
            <person name="Nikolski M."/>
            <person name="Oztas S."/>
            <person name="Ozier-Kalogeropoulos O."/>
            <person name="Pellenz S."/>
            <person name="Potier S."/>
            <person name="Richard G.F."/>
            <person name="Straub M.L."/>
            <person name="Suleau A."/>
            <person name="Swennene D."/>
            <person name="Tekaia F."/>
            <person name="Wesolowski-Louvel M."/>
            <person name="Westhof E."/>
            <person name="Wirth B."/>
            <person name="Zeniou-Meyer M."/>
            <person name="Zivanovic I."/>
            <person name="Bolotin-Fukuhara M."/>
            <person name="Thierry A."/>
            <person name="Bouchier C."/>
            <person name="Caudron B."/>
            <person name="Scarpelli C."/>
            <person name="Gaillardin C."/>
            <person name="Weissenbach J."/>
            <person name="Wincker P."/>
            <person name="Souciet J.L."/>
        </authorList>
    </citation>
    <scope>NUCLEOTIDE SEQUENCE [LARGE SCALE GENOMIC DNA]</scope>
    <source>
        <strain evidence="3">ATCC 2001 / BCRC 20586 / JCM 3761 / NBRC 0622 / NRRL Y-65 / CBS 138</strain>
    </source>
</reference>
<evidence type="ECO:0000313" key="3">
    <source>
        <dbReference type="Proteomes" id="UP000002428"/>
    </source>
</evidence>
<dbReference type="EMBL" id="CR380955">
    <property type="protein sequence ID" value="CAG60207.1"/>
    <property type="molecule type" value="Genomic_DNA"/>
</dbReference>
<dbReference type="KEGG" id="cgr:2889315"/>
<accession>Q6FR74</accession>
<keyword evidence="3" id="KW-1185">Reference proteome</keyword>
<sequence length="115" mass="13436">MILRSGLLRPDQVVPGYDSHRTLKKKRVERATIYLLLRTSISTNRSSEPRKVNKYNRWQRRSALQNSLGHFSEAMRFLFLEHSHKHSLYVRETLSLLSLLALVCHPPPEMRPKGS</sequence>
<dbReference type="CGD" id="CAL0132324">
    <property type="gene designation" value="CAGL0I00396g"/>
</dbReference>
<dbReference type="AlphaFoldDB" id="Q6FR74"/>
<dbReference type="VEuPathDB" id="FungiDB:CAGL0I00396g"/>
<dbReference type="HOGENOM" id="CLU_2108716_0_0_1"/>
<dbReference type="RefSeq" id="XP_447270.1">
    <property type="nucleotide sequence ID" value="XM_447270.1"/>
</dbReference>
<evidence type="ECO:0000313" key="1">
    <source>
        <dbReference type="CGD" id="CAL0132324"/>
    </source>
</evidence>
<protein>
    <submittedName>
        <fullName evidence="2">Uncharacterized protein</fullName>
    </submittedName>
</protein>
<dbReference type="InParanoid" id="Q6FR74"/>
<gene>
    <name evidence="1 2" type="ordered locus">CAGL0I00396g</name>
</gene>
<name>Q6FR74_CANGA</name>
<dbReference type="Proteomes" id="UP000002428">
    <property type="component" value="Chromosome I"/>
</dbReference>
<evidence type="ECO:0000313" key="2">
    <source>
        <dbReference type="EMBL" id="CAG60207.1"/>
    </source>
</evidence>